<feature type="compositionally biased region" description="Basic residues" evidence="1">
    <location>
        <begin position="21"/>
        <end position="30"/>
    </location>
</feature>
<accession>A0AAP0ELZ4</accession>
<protein>
    <submittedName>
        <fullName evidence="2">Uncharacterized protein</fullName>
    </submittedName>
</protein>
<dbReference type="Proteomes" id="UP001417504">
    <property type="component" value="Unassembled WGS sequence"/>
</dbReference>
<keyword evidence="3" id="KW-1185">Reference proteome</keyword>
<sequence length="174" mass="18997">MFSPTTTALSLVKAAHTSRRDPHRSRRRRLATSPSVSAHAFLSLSPFLTHGLTTPSSSHRHPPPLLDVDEPKIGPRDPKRWKSPPEIRHSLSVAGNSGIRTRNASVLSTGCDSSGKYTCLKKLVYVSKPVKEISCDSSSFHCVCYYLFVGIPFHIPCMCVLGISVCLEGTCGLH</sequence>
<organism evidence="2 3">
    <name type="scientific">Stephania japonica</name>
    <dbReference type="NCBI Taxonomy" id="461633"/>
    <lineage>
        <taxon>Eukaryota</taxon>
        <taxon>Viridiplantae</taxon>
        <taxon>Streptophyta</taxon>
        <taxon>Embryophyta</taxon>
        <taxon>Tracheophyta</taxon>
        <taxon>Spermatophyta</taxon>
        <taxon>Magnoliopsida</taxon>
        <taxon>Ranunculales</taxon>
        <taxon>Menispermaceae</taxon>
        <taxon>Menispermoideae</taxon>
        <taxon>Cissampelideae</taxon>
        <taxon>Stephania</taxon>
    </lineage>
</organism>
<evidence type="ECO:0000313" key="2">
    <source>
        <dbReference type="EMBL" id="KAK9095741.1"/>
    </source>
</evidence>
<evidence type="ECO:0000256" key="1">
    <source>
        <dbReference type="SAM" id="MobiDB-lite"/>
    </source>
</evidence>
<proteinExistence type="predicted"/>
<evidence type="ECO:0000313" key="3">
    <source>
        <dbReference type="Proteomes" id="UP001417504"/>
    </source>
</evidence>
<feature type="region of interest" description="Disordered" evidence="1">
    <location>
        <begin position="53"/>
        <end position="85"/>
    </location>
</feature>
<dbReference type="EMBL" id="JBBNAE010000009">
    <property type="protein sequence ID" value="KAK9095741.1"/>
    <property type="molecule type" value="Genomic_DNA"/>
</dbReference>
<feature type="region of interest" description="Disordered" evidence="1">
    <location>
        <begin position="1"/>
        <end position="35"/>
    </location>
</feature>
<gene>
    <name evidence="2" type="ORF">Sjap_021238</name>
</gene>
<dbReference type="AlphaFoldDB" id="A0AAP0ELZ4"/>
<comment type="caution">
    <text evidence="2">The sequence shown here is derived from an EMBL/GenBank/DDBJ whole genome shotgun (WGS) entry which is preliminary data.</text>
</comment>
<feature type="compositionally biased region" description="Basic and acidic residues" evidence="1">
    <location>
        <begin position="69"/>
        <end position="85"/>
    </location>
</feature>
<reference evidence="2 3" key="1">
    <citation type="submission" date="2024-01" db="EMBL/GenBank/DDBJ databases">
        <title>Genome assemblies of Stephania.</title>
        <authorList>
            <person name="Yang L."/>
        </authorList>
    </citation>
    <scope>NUCLEOTIDE SEQUENCE [LARGE SCALE GENOMIC DNA]</scope>
    <source>
        <strain evidence="2">QJT</strain>
        <tissue evidence="2">Leaf</tissue>
    </source>
</reference>
<name>A0AAP0ELZ4_9MAGN</name>